<organism evidence="1 2">
    <name type="scientific">Candidatus Methanobinarius endosymbioticus</name>
    <dbReference type="NCBI Taxonomy" id="2006182"/>
    <lineage>
        <taxon>Archaea</taxon>
        <taxon>Methanobacteriati</taxon>
        <taxon>Methanobacteriota</taxon>
        <taxon>Methanomada group</taxon>
        <taxon>Methanobacteria</taxon>
        <taxon>Methanobacteriales</taxon>
        <taxon>Methanobacteriaceae</taxon>
        <taxon>Candidatus Methanobinarius</taxon>
    </lineage>
</organism>
<keyword evidence="2" id="KW-1185">Reference proteome</keyword>
<evidence type="ECO:0000313" key="2">
    <source>
        <dbReference type="Proteomes" id="UP000253099"/>
    </source>
</evidence>
<evidence type="ECO:0000313" key="1">
    <source>
        <dbReference type="EMBL" id="RBQ22831.1"/>
    </source>
</evidence>
<accession>A0A366M9B7</accession>
<protein>
    <submittedName>
        <fullName evidence="1">Uncharacterized protein</fullName>
    </submittedName>
</protein>
<sequence length="50" mass="5691">MGKLSDFSNVNLGLTVENSFDKIIINTMSFEKLKILENDNYNNLIGKKII</sequence>
<dbReference type="AlphaFoldDB" id="A0A366M9B7"/>
<gene>
    <name evidence="1" type="ORF">ALNOE001_15320</name>
</gene>
<name>A0A366M9B7_9EURY</name>
<proteinExistence type="predicted"/>
<dbReference type="Proteomes" id="UP000253099">
    <property type="component" value="Unassembled WGS sequence"/>
</dbReference>
<dbReference type="EMBL" id="NIZT01000039">
    <property type="protein sequence ID" value="RBQ22831.1"/>
    <property type="molecule type" value="Genomic_DNA"/>
</dbReference>
<reference evidence="1 2" key="1">
    <citation type="submission" date="2018-06" db="EMBL/GenBank/DDBJ databases">
        <title>Genomic insight into two independent archaeal endosymbiosis events.</title>
        <authorList>
            <person name="Lind A.E."/>
            <person name="Lewis W.H."/>
            <person name="Spang A."/>
            <person name="Guy L."/>
            <person name="Embley M.T."/>
            <person name="Ettema T.J.G."/>
        </authorList>
    </citation>
    <scope>NUCLEOTIDE SEQUENCE [LARGE SCALE GENOMIC DNA]</scope>
    <source>
        <strain evidence="1">NOE</strain>
    </source>
</reference>
<comment type="caution">
    <text evidence="1">The sequence shown here is derived from an EMBL/GenBank/DDBJ whole genome shotgun (WGS) entry which is preliminary data.</text>
</comment>